<evidence type="ECO:0008006" key="3">
    <source>
        <dbReference type="Google" id="ProtNLM"/>
    </source>
</evidence>
<evidence type="ECO:0000313" key="2">
    <source>
        <dbReference type="Proteomes" id="UP001652445"/>
    </source>
</evidence>
<comment type="caution">
    <text evidence="1">The sequence shown here is derived from an EMBL/GenBank/DDBJ whole genome shotgun (WGS) entry which is preliminary data.</text>
</comment>
<evidence type="ECO:0000313" key="1">
    <source>
        <dbReference type="EMBL" id="MCU6796640.1"/>
    </source>
</evidence>
<gene>
    <name evidence="1" type="ORF">OB236_31395</name>
</gene>
<sequence>MLSDQVEQFLNLSSRLRPAYIPSLGSHQEAAVSIGDILQEVPALLMALYGRVAGTRREIEDQTLMDFIPGYRLIHLEEYEQEMQQLSELLLDRHKESGEIVLPLLTNYASDYICYRRSVEGVEHICDLLLADHDDLEVLHASPEKFMETLCAFYEQQVYYLDDEGYLDYDLVREGEVGAALNPDVAYWSS</sequence>
<dbReference type="EMBL" id="JAOQIO010000107">
    <property type="protein sequence ID" value="MCU6796640.1"/>
    <property type="molecule type" value="Genomic_DNA"/>
</dbReference>
<keyword evidence="2" id="KW-1185">Reference proteome</keyword>
<proteinExistence type="predicted"/>
<dbReference type="RefSeq" id="WP_262687488.1">
    <property type="nucleotide sequence ID" value="NZ_JAOQIO010000107.1"/>
</dbReference>
<protein>
    <recommendedName>
        <fullName evidence="3">DUF4375 domain-containing protein</fullName>
    </recommendedName>
</protein>
<accession>A0ABT2UPQ6</accession>
<dbReference type="Proteomes" id="UP001652445">
    <property type="component" value="Unassembled WGS sequence"/>
</dbReference>
<reference evidence="1 2" key="1">
    <citation type="submission" date="2022-09" db="EMBL/GenBank/DDBJ databases">
        <authorList>
            <person name="Han X.L."/>
            <person name="Wang Q."/>
            <person name="Lu T."/>
        </authorList>
    </citation>
    <scope>NUCLEOTIDE SEQUENCE [LARGE SCALE GENOMIC DNA]</scope>
    <source>
        <strain evidence="1 2">WQ 127069</strain>
    </source>
</reference>
<name>A0ABT2UPQ6_9BACL</name>
<organism evidence="1 2">
    <name type="scientific">Paenibacillus baimaensis</name>
    <dbReference type="NCBI Taxonomy" id="2982185"/>
    <lineage>
        <taxon>Bacteria</taxon>
        <taxon>Bacillati</taxon>
        <taxon>Bacillota</taxon>
        <taxon>Bacilli</taxon>
        <taxon>Bacillales</taxon>
        <taxon>Paenibacillaceae</taxon>
        <taxon>Paenibacillus</taxon>
    </lineage>
</organism>